<keyword evidence="6" id="KW-1185">Reference proteome</keyword>
<evidence type="ECO:0000256" key="1">
    <source>
        <dbReference type="ARBA" id="ARBA00004370"/>
    </source>
</evidence>
<comment type="caution">
    <text evidence="5">The sequence shown here is derived from an EMBL/GenBank/DDBJ whole genome shotgun (WGS) entry which is preliminary data.</text>
</comment>
<evidence type="ECO:0000313" key="5">
    <source>
        <dbReference type="EMBL" id="RMH94874.1"/>
    </source>
</evidence>
<evidence type="ECO:0000256" key="2">
    <source>
        <dbReference type="ARBA" id="ARBA00023136"/>
    </source>
</evidence>
<feature type="region of interest" description="Disordered" evidence="3">
    <location>
        <begin position="32"/>
        <end position="60"/>
    </location>
</feature>
<dbReference type="PANTHER" id="PTHR35603:SF2">
    <property type="entry name" value="OUTER MEMBRANE LIPOPROTEIN"/>
    <property type="match status" value="1"/>
</dbReference>
<dbReference type="NCBIfam" id="NF008437">
    <property type="entry name" value="PRK11280.1"/>
    <property type="match status" value="1"/>
</dbReference>
<organism evidence="5 6">
    <name type="scientific">Solilutibacter pythonis</name>
    <dbReference type="NCBI Taxonomy" id="2483112"/>
    <lineage>
        <taxon>Bacteria</taxon>
        <taxon>Pseudomonadati</taxon>
        <taxon>Pseudomonadota</taxon>
        <taxon>Gammaproteobacteria</taxon>
        <taxon>Lysobacterales</taxon>
        <taxon>Lysobacteraceae</taxon>
        <taxon>Solilutibacter</taxon>
    </lineage>
</organism>
<evidence type="ECO:0000313" key="6">
    <source>
        <dbReference type="Proteomes" id="UP000275012"/>
    </source>
</evidence>
<dbReference type="AlphaFoldDB" id="A0A3M2I993"/>
<dbReference type="OrthoDB" id="9132795at2"/>
<dbReference type="Pfam" id="PF05433">
    <property type="entry name" value="Rick_17kDa_Anti"/>
    <property type="match status" value="1"/>
</dbReference>
<name>A0A3M2I993_9GAMM</name>
<evidence type="ECO:0000259" key="4">
    <source>
        <dbReference type="Pfam" id="PF05433"/>
    </source>
</evidence>
<keyword evidence="2" id="KW-0472">Membrane</keyword>
<dbReference type="Proteomes" id="UP000275012">
    <property type="component" value="Unassembled WGS sequence"/>
</dbReference>
<dbReference type="EMBL" id="RFLY01000001">
    <property type="protein sequence ID" value="RMH94874.1"/>
    <property type="molecule type" value="Genomic_DNA"/>
</dbReference>
<evidence type="ECO:0000256" key="3">
    <source>
        <dbReference type="SAM" id="MobiDB-lite"/>
    </source>
</evidence>
<proteinExistence type="predicted"/>
<dbReference type="PANTHER" id="PTHR35603">
    <property type="match status" value="1"/>
</dbReference>
<dbReference type="InterPro" id="IPR008816">
    <property type="entry name" value="Gly_zipper_2TM_dom"/>
</dbReference>
<gene>
    <name evidence="5" type="ORF">EBB59_00845</name>
</gene>
<dbReference type="InterPro" id="IPR051407">
    <property type="entry name" value="Bact_OM_lipoprot/Surf_antigen"/>
</dbReference>
<sequence>MYIDNKLLSVALGSLLVGGGAVAAYHSLSRPDAPAGQPTLARAGVPKPQPTPEVAPLELRTGPDVSYAPIVSVKPVTRSAPQYASVIGIDPVTRAGEQQRSREVCDDVPVTKRLPERDGNVGGTVAGAVIGGLVGNQLGKNKGGDRRKIETAAGAVGGAFLGRYIDQRHVGGQVVQATERQCRTVTESVPSNRVVGYDVTFRNPDGSTGMKRMDKRPGSRIALGSKSVTESYDVTYELDGRKRVVRMDRRPGVDRFKVVDGEVITRI</sequence>
<comment type="subcellular location">
    <subcellularLocation>
        <location evidence="1">Membrane</location>
    </subcellularLocation>
</comment>
<reference evidence="5 6" key="1">
    <citation type="submission" date="2018-10" db="EMBL/GenBank/DDBJ databases">
        <title>Proposal of Lysobacter pythonis sp. nov. isolated from royal pythons (Python regius).</title>
        <authorList>
            <person name="Hans-Juergen B."/>
            <person name="Huptas C."/>
            <person name="Sandra B."/>
            <person name="Igor L."/>
            <person name="Joachim S."/>
            <person name="Siegfried S."/>
            <person name="Mareike W."/>
            <person name="Peter K."/>
        </authorList>
    </citation>
    <scope>NUCLEOTIDE SEQUENCE [LARGE SCALE GENOMIC DNA]</scope>
    <source>
        <strain evidence="5 6">4284/11</strain>
    </source>
</reference>
<accession>A0A3M2I993</accession>
<dbReference type="GO" id="GO:0019867">
    <property type="term" value="C:outer membrane"/>
    <property type="evidence" value="ECO:0007669"/>
    <property type="project" value="InterPro"/>
</dbReference>
<protein>
    <submittedName>
        <fullName evidence="5">Glycine zipper 2TM domain-containing protein</fullName>
    </submittedName>
</protein>
<feature type="domain" description="Glycine zipper 2TM" evidence="4">
    <location>
        <begin position="122"/>
        <end position="165"/>
    </location>
</feature>